<gene>
    <name evidence="1" type="ORF">LOK49_LG04G02184</name>
</gene>
<accession>A0ACC0HYI6</accession>
<keyword evidence="2" id="KW-1185">Reference proteome</keyword>
<reference evidence="1 2" key="1">
    <citation type="journal article" date="2022" name="Plant J.">
        <title>Chromosome-level genome of Camellia lanceoleosa provides a valuable resource for understanding genome evolution and self-incompatibility.</title>
        <authorList>
            <person name="Gong W."/>
            <person name="Xiao S."/>
            <person name="Wang L."/>
            <person name="Liao Z."/>
            <person name="Chang Y."/>
            <person name="Mo W."/>
            <person name="Hu G."/>
            <person name="Li W."/>
            <person name="Zhao G."/>
            <person name="Zhu H."/>
            <person name="Hu X."/>
            <person name="Ji K."/>
            <person name="Xiang X."/>
            <person name="Song Q."/>
            <person name="Yuan D."/>
            <person name="Jin S."/>
            <person name="Zhang L."/>
        </authorList>
    </citation>
    <scope>NUCLEOTIDE SEQUENCE [LARGE SCALE GENOMIC DNA]</scope>
    <source>
        <strain evidence="1">SQ_2022a</strain>
    </source>
</reference>
<dbReference type="EMBL" id="CM045759">
    <property type="protein sequence ID" value="KAI8018052.1"/>
    <property type="molecule type" value="Genomic_DNA"/>
</dbReference>
<organism evidence="1 2">
    <name type="scientific">Camellia lanceoleosa</name>
    <dbReference type="NCBI Taxonomy" id="1840588"/>
    <lineage>
        <taxon>Eukaryota</taxon>
        <taxon>Viridiplantae</taxon>
        <taxon>Streptophyta</taxon>
        <taxon>Embryophyta</taxon>
        <taxon>Tracheophyta</taxon>
        <taxon>Spermatophyta</taxon>
        <taxon>Magnoliopsida</taxon>
        <taxon>eudicotyledons</taxon>
        <taxon>Gunneridae</taxon>
        <taxon>Pentapetalae</taxon>
        <taxon>asterids</taxon>
        <taxon>Ericales</taxon>
        <taxon>Theaceae</taxon>
        <taxon>Camellia</taxon>
    </lineage>
</organism>
<name>A0ACC0HYI6_9ERIC</name>
<evidence type="ECO:0000313" key="2">
    <source>
        <dbReference type="Proteomes" id="UP001060215"/>
    </source>
</evidence>
<evidence type="ECO:0000313" key="1">
    <source>
        <dbReference type="EMBL" id="KAI8018052.1"/>
    </source>
</evidence>
<protein>
    <submittedName>
        <fullName evidence="1">Uncharacterized protein</fullName>
    </submittedName>
</protein>
<dbReference type="Proteomes" id="UP001060215">
    <property type="component" value="Chromosome 2"/>
</dbReference>
<proteinExistence type="predicted"/>
<sequence>MCLVCCLCLCYFCFAAELASGLLCSALSAVVPWCVLQIAVVGCFGLQIGVDGQLLSYGGLGCAWEGLCSVCCCALCVCVCFVHLCCAALSAAILLLCCSAVESMPA</sequence>
<comment type="caution">
    <text evidence="1">The sequence shown here is derived from an EMBL/GenBank/DDBJ whole genome shotgun (WGS) entry which is preliminary data.</text>
</comment>